<dbReference type="PROSITE" id="PS51184">
    <property type="entry name" value="JMJC"/>
    <property type="match status" value="1"/>
</dbReference>
<name>A0A0F4GYA4_9PEZI</name>
<dbReference type="InterPro" id="IPR003347">
    <property type="entry name" value="JmjC_dom"/>
</dbReference>
<evidence type="ECO:0000259" key="1">
    <source>
        <dbReference type="PROSITE" id="PS51184"/>
    </source>
</evidence>
<dbReference type="InterPro" id="IPR041667">
    <property type="entry name" value="Cupin_8"/>
</dbReference>
<dbReference type="PANTHER" id="PTHR12461:SF105">
    <property type="entry name" value="HYPOXIA-INDUCIBLE FACTOR 1-ALPHA INHIBITOR"/>
    <property type="match status" value="1"/>
</dbReference>
<evidence type="ECO:0000313" key="2">
    <source>
        <dbReference type="EMBL" id="KJY01993.1"/>
    </source>
</evidence>
<sequence>MLFNASLDDFREKAFNPALPALLPRQFFADLPAIGKWFMRRKIGDAMALNTDYLADYGDTVVPLEITLNDQFVCVEQELSFFLDAAKMDARPALIYLAQASLADLPPGLTADLPTPSLILEADKGDIYSSSIWLGLAPTYTPLHRDPNPNLFVQLAGKKVVRLFRPNDGLNIFDRVQERIGGRASASMRGEEMMHGREKEVLEDVVWGGRSEGDEECWEAELASGDGLFIPKGWWHSIRGVGSGMTGSVNWWFR</sequence>
<dbReference type="Pfam" id="PF13621">
    <property type="entry name" value="Cupin_8"/>
    <property type="match status" value="1"/>
</dbReference>
<dbReference type="Proteomes" id="UP000033647">
    <property type="component" value="Unassembled WGS sequence"/>
</dbReference>
<protein>
    <recommendedName>
        <fullName evidence="1">JmjC domain-containing protein</fullName>
    </recommendedName>
</protein>
<dbReference type="SUPFAM" id="SSF51197">
    <property type="entry name" value="Clavaminate synthase-like"/>
    <property type="match status" value="1"/>
</dbReference>
<dbReference type="STRING" id="1047168.A0A0F4GYA4"/>
<organism evidence="2 3">
    <name type="scientific">Zymoseptoria brevis</name>
    <dbReference type="NCBI Taxonomy" id="1047168"/>
    <lineage>
        <taxon>Eukaryota</taxon>
        <taxon>Fungi</taxon>
        <taxon>Dikarya</taxon>
        <taxon>Ascomycota</taxon>
        <taxon>Pezizomycotina</taxon>
        <taxon>Dothideomycetes</taxon>
        <taxon>Dothideomycetidae</taxon>
        <taxon>Mycosphaerellales</taxon>
        <taxon>Mycosphaerellaceae</taxon>
        <taxon>Zymoseptoria</taxon>
    </lineage>
</organism>
<reference evidence="2 3" key="1">
    <citation type="submission" date="2015-03" db="EMBL/GenBank/DDBJ databases">
        <title>RNA-seq based gene annotation and comparative genomics of four Zymoseptoria species reveal species-specific pathogenicity related genes and transposable element activity.</title>
        <authorList>
            <person name="Grandaubert J."/>
            <person name="Bhattacharyya A."/>
            <person name="Stukenbrock E.H."/>
        </authorList>
    </citation>
    <scope>NUCLEOTIDE SEQUENCE [LARGE SCALE GENOMIC DNA]</scope>
    <source>
        <strain evidence="2 3">Zb18110</strain>
    </source>
</reference>
<dbReference type="OrthoDB" id="263283at2759"/>
<dbReference type="EMBL" id="LAFY01000257">
    <property type="protein sequence ID" value="KJY01993.1"/>
    <property type="molecule type" value="Genomic_DNA"/>
</dbReference>
<evidence type="ECO:0000313" key="3">
    <source>
        <dbReference type="Proteomes" id="UP000033647"/>
    </source>
</evidence>
<feature type="domain" description="JmjC" evidence="1">
    <location>
        <begin position="102"/>
        <end position="254"/>
    </location>
</feature>
<dbReference type="SMART" id="SM00558">
    <property type="entry name" value="JmjC"/>
    <property type="match status" value="1"/>
</dbReference>
<comment type="caution">
    <text evidence="2">The sequence shown here is derived from an EMBL/GenBank/DDBJ whole genome shotgun (WGS) entry which is preliminary data.</text>
</comment>
<gene>
    <name evidence="2" type="ORF">TI39_contig265g00015</name>
</gene>
<dbReference type="Gene3D" id="2.60.120.650">
    <property type="entry name" value="Cupin"/>
    <property type="match status" value="1"/>
</dbReference>
<dbReference type="PANTHER" id="PTHR12461">
    <property type="entry name" value="HYPOXIA-INDUCIBLE FACTOR 1 ALPHA INHIBITOR-RELATED"/>
    <property type="match status" value="1"/>
</dbReference>
<dbReference type="AlphaFoldDB" id="A0A0F4GYA4"/>
<keyword evidence="3" id="KW-1185">Reference proteome</keyword>
<proteinExistence type="predicted"/>
<accession>A0A0F4GYA4</accession>